<dbReference type="RefSeq" id="WP_062181827.1">
    <property type="nucleotide sequence ID" value="NZ_BBXL01000014.1"/>
</dbReference>
<dbReference type="InterPro" id="IPR017896">
    <property type="entry name" value="4Fe4S_Fe-S-bd"/>
</dbReference>
<dbReference type="PROSITE" id="PS51379">
    <property type="entry name" value="4FE4S_FER_2"/>
    <property type="match status" value="1"/>
</dbReference>
<evidence type="ECO:0000259" key="4">
    <source>
        <dbReference type="PROSITE" id="PS51379"/>
    </source>
</evidence>
<evidence type="ECO:0000256" key="3">
    <source>
        <dbReference type="ARBA" id="ARBA00023014"/>
    </source>
</evidence>
<dbReference type="PROSITE" id="PS00198">
    <property type="entry name" value="4FE4S_FER_1"/>
    <property type="match status" value="1"/>
</dbReference>
<protein>
    <recommendedName>
        <fullName evidence="4">4Fe-4S ferredoxin-type domain-containing protein</fullName>
    </recommendedName>
</protein>
<keyword evidence="3" id="KW-0411">Iron-sulfur</keyword>
<feature type="domain" description="4Fe-4S ferredoxin-type" evidence="4">
    <location>
        <begin position="417"/>
        <end position="446"/>
    </location>
</feature>
<proteinExistence type="predicted"/>
<evidence type="ECO:0000256" key="1">
    <source>
        <dbReference type="ARBA" id="ARBA00022723"/>
    </source>
</evidence>
<keyword evidence="1" id="KW-0479">Metal-binding</keyword>
<dbReference type="OrthoDB" id="9773828at2"/>
<accession>A0A1M5GNW0</accession>
<evidence type="ECO:0000313" key="5">
    <source>
        <dbReference type="EMBL" id="SHG05415.1"/>
    </source>
</evidence>
<dbReference type="Gene3D" id="3.20.20.100">
    <property type="entry name" value="NADP-dependent oxidoreductase domain"/>
    <property type="match status" value="1"/>
</dbReference>
<dbReference type="AlphaFoldDB" id="A0A1M5GNW0"/>
<dbReference type="InterPro" id="IPR006311">
    <property type="entry name" value="TAT_signal"/>
</dbReference>
<reference evidence="6" key="1">
    <citation type="submission" date="2016-11" db="EMBL/GenBank/DDBJ databases">
        <authorList>
            <person name="Varghese N."/>
            <person name="Submissions S."/>
        </authorList>
    </citation>
    <scope>NUCLEOTIDE SEQUENCE [LARGE SCALE GENOMIC DNA]</scope>
    <source>
        <strain evidence="6">DSM 27370</strain>
    </source>
</reference>
<dbReference type="GO" id="GO:0046872">
    <property type="term" value="F:metal ion binding"/>
    <property type="evidence" value="ECO:0007669"/>
    <property type="project" value="UniProtKB-KW"/>
</dbReference>
<keyword evidence="2" id="KW-0408">Iron</keyword>
<dbReference type="PANTHER" id="PTHR43312:SF2">
    <property type="entry name" value="OXIDOREDUCTASE"/>
    <property type="match status" value="1"/>
</dbReference>
<dbReference type="InterPro" id="IPR036812">
    <property type="entry name" value="NAD(P)_OxRdtase_dom_sf"/>
</dbReference>
<dbReference type="Pfam" id="PF13187">
    <property type="entry name" value="Fer4_9"/>
    <property type="match status" value="1"/>
</dbReference>
<dbReference type="InterPro" id="IPR017900">
    <property type="entry name" value="4Fe4S_Fe_S_CS"/>
</dbReference>
<dbReference type="PANTHER" id="PTHR43312">
    <property type="entry name" value="D-THREO-ALDOSE 1-DEHYDROGENASE"/>
    <property type="match status" value="1"/>
</dbReference>
<dbReference type="Pfam" id="PF00248">
    <property type="entry name" value="Aldo_ket_red"/>
    <property type="match status" value="1"/>
</dbReference>
<gene>
    <name evidence="5" type="ORF">SAMN05444362_11479</name>
</gene>
<evidence type="ECO:0000256" key="2">
    <source>
        <dbReference type="ARBA" id="ARBA00023004"/>
    </source>
</evidence>
<dbReference type="SUPFAM" id="SSF51430">
    <property type="entry name" value="NAD(P)-linked oxidoreductase"/>
    <property type="match status" value="1"/>
</dbReference>
<dbReference type="SUPFAM" id="SSF46548">
    <property type="entry name" value="alpha-helical ferredoxin"/>
    <property type="match status" value="1"/>
</dbReference>
<sequence>MENKGKKEISRRSFLKVLGAGSVAATAALYGCKSDNKVSAEGGTLGEVPTDKMTYRTTPTTGDKVSLLGYGCMRYPLRKNSKGEEEVDQDIVNELIDYAIAHGVNYFDTSPVYVRGWSEAATGIALSRHPRDKYFIATKLSNMNNNPNVRSYEGSLAMYKKSFSELKVDYIDYYLLHTVGNGGMETFENRYIDNKVLDFLLKEREAGRVRNLGFSFHGDIAVFDYLLASDIKWDFVQIQLNYVDWKHATGSNTNAEYLLTELEKKNIPAVIMEPLLGGRLSRVPSQALNIMKEIHPEDSAAQWAFRYAGTPESVLTVLSGMVYMEHLQENIRTYSPLIPLQKKEYEALDRVTEIMLNADYVQCTECQYCMPCPYGLDIPGVFGHYNRIVSAGNKLKSSKDENYKKARTAFLVGYDRSVPKLRQASHCIGCEICKPHCPQRIDIPTEMRRIDFYTEQLKQKIEF</sequence>
<dbReference type="InterPro" id="IPR053135">
    <property type="entry name" value="AKR2_Oxidoreductase"/>
</dbReference>
<dbReference type="NCBIfam" id="TIGR01409">
    <property type="entry name" value="TAT_signal_seq"/>
    <property type="match status" value="1"/>
</dbReference>
<organism evidence="5 6">
    <name type="scientific">Dysgonomonas macrotermitis</name>
    <dbReference type="NCBI Taxonomy" id="1346286"/>
    <lineage>
        <taxon>Bacteria</taxon>
        <taxon>Pseudomonadati</taxon>
        <taxon>Bacteroidota</taxon>
        <taxon>Bacteroidia</taxon>
        <taxon>Bacteroidales</taxon>
        <taxon>Dysgonomonadaceae</taxon>
        <taxon>Dysgonomonas</taxon>
    </lineage>
</organism>
<dbReference type="STRING" id="1346286.SAMN05444362_11479"/>
<dbReference type="EMBL" id="FQUC01000014">
    <property type="protein sequence ID" value="SHG05415.1"/>
    <property type="molecule type" value="Genomic_DNA"/>
</dbReference>
<dbReference type="PROSITE" id="PS51257">
    <property type="entry name" value="PROKAR_LIPOPROTEIN"/>
    <property type="match status" value="1"/>
</dbReference>
<name>A0A1M5GNW0_9BACT</name>
<dbReference type="PROSITE" id="PS51318">
    <property type="entry name" value="TAT"/>
    <property type="match status" value="1"/>
</dbReference>
<evidence type="ECO:0000313" key="6">
    <source>
        <dbReference type="Proteomes" id="UP000184480"/>
    </source>
</evidence>
<dbReference type="Proteomes" id="UP000184480">
    <property type="component" value="Unassembled WGS sequence"/>
</dbReference>
<keyword evidence="6" id="KW-1185">Reference proteome</keyword>
<dbReference type="GO" id="GO:0051536">
    <property type="term" value="F:iron-sulfur cluster binding"/>
    <property type="evidence" value="ECO:0007669"/>
    <property type="project" value="UniProtKB-KW"/>
</dbReference>
<dbReference type="CDD" id="cd19096">
    <property type="entry name" value="AKR_Fe-S_oxidoreductase"/>
    <property type="match status" value="1"/>
</dbReference>
<dbReference type="InterPro" id="IPR023210">
    <property type="entry name" value="NADP_OxRdtase_dom"/>
</dbReference>
<dbReference type="InterPro" id="IPR019546">
    <property type="entry name" value="TAT_signal_bac_arc"/>
</dbReference>